<dbReference type="RefSeq" id="WP_095686973.1">
    <property type="nucleotide sequence ID" value="NZ_CP022745.1"/>
</dbReference>
<gene>
    <name evidence="1" type="ORF">CJD35_07540</name>
</gene>
<dbReference type="InterPro" id="IPR034660">
    <property type="entry name" value="DinB/YfiT-like"/>
</dbReference>
<reference evidence="1 2" key="1">
    <citation type="submission" date="2017-08" db="EMBL/GenBank/DDBJ databases">
        <title>Whole Genome Sequence of Sphingobium hydrophobicum C1: Insights into Adaption to the Electronic-waste Contaminated Sediment.</title>
        <authorList>
            <person name="Song D."/>
            <person name="Chen X."/>
            <person name="Xu M."/>
        </authorList>
    </citation>
    <scope>NUCLEOTIDE SEQUENCE [LARGE SCALE GENOMIC DNA]</scope>
    <source>
        <strain evidence="1 2">C1</strain>
    </source>
</reference>
<organism evidence="1 2">
    <name type="scientific">Sphingobium xenophagum</name>
    <dbReference type="NCBI Taxonomy" id="121428"/>
    <lineage>
        <taxon>Bacteria</taxon>
        <taxon>Pseudomonadati</taxon>
        <taxon>Pseudomonadota</taxon>
        <taxon>Alphaproteobacteria</taxon>
        <taxon>Sphingomonadales</taxon>
        <taxon>Sphingomonadaceae</taxon>
        <taxon>Sphingobium</taxon>
    </lineage>
</organism>
<dbReference type="Proteomes" id="UP000217141">
    <property type="component" value="Chromosome I"/>
</dbReference>
<dbReference type="PANTHER" id="PTHR36922">
    <property type="entry name" value="BLL2446 PROTEIN"/>
    <property type="match status" value="1"/>
</dbReference>
<dbReference type="InterPro" id="IPR018531">
    <property type="entry name" value="DUF1993"/>
</dbReference>
<dbReference type="KEGG" id="shyd:CJD35_07540"/>
<name>A0A249MSH3_SPHXE</name>
<dbReference type="Gene3D" id="1.20.120.450">
    <property type="entry name" value="dinb family like domain"/>
    <property type="match status" value="1"/>
</dbReference>
<protein>
    <recommendedName>
        <fullName evidence="3">DUF1993 domain-containing protein</fullName>
    </recommendedName>
</protein>
<dbReference type="EMBL" id="CP022745">
    <property type="protein sequence ID" value="ASY44311.1"/>
    <property type="molecule type" value="Genomic_DNA"/>
</dbReference>
<evidence type="ECO:0000313" key="1">
    <source>
        <dbReference type="EMBL" id="ASY44311.1"/>
    </source>
</evidence>
<dbReference type="PANTHER" id="PTHR36922:SF1">
    <property type="entry name" value="DUF1993 DOMAIN-CONTAINING PROTEIN"/>
    <property type="match status" value="1"/>
</dbReference>
<accession>A0A249MSH3</accession>
<dbReference type="SUPFAM" id="SSF109854">
    <property type="entry name" value="DinB/YfiT-like putative metalloenzymes"/>
    <property type="match status" value="1"/>
</dbReference>
<proteinExistence type="predicted"/>
<sequence>MSLTNLLVPTFVQMLNRLSTWLEKADGSTGDALLSARLAPDMFPLSTQIRFACVQAQEAMCRLKGEDFPDSLGALRDEGRNGAEHPGSIAGAKGRIAQTLTLLEGLAPDALDAAVGTMIAHALPNGMIFDLSAEQYARDWALPQFYFHLMTAYAILRANGVELGKADYVAHMLPHLRPGTMPTA</sequence>
<dbReference type="AlphaFoldDB" id="A0A249MSH3"/>
<evidence type="ECO:0008006" key="3">
    <source>
        <dbReference type="Google" id="ProtNLM"/>
    </source>
</evidence>
<dbReference type="Pfam" id="PF09351">
    <property type="entry name" value="DUF1993"/>
    <property type="match status" value="1"/>
</dbReference>
<evidence type="ECO:0000313" key="2">
    <source>
        <dbReference type="Proteomes" id="UP000217141"/>
    </source>
</evidence>